<dbReference type="PANTHER" id="PTHR43156:SF2">
    <property type="entry name" value="STAGE II SPORULATION PROTEIN E"/>
    <property type="match status" value="1"/>
</dbReference>
<dbReference type="PANTHER" id="PTHR43156">
    <property type="entry name" value="STAGE II SPORULATION PROTEIN E-RELATED"/>
    <property type="match status" value="1"/>
</dbReference>
<dbReference type="Gene3D" id="3.30.450.40">
    <property type="match status" value="1"/>
</dbReference>
<dbReference type="EMBL" id="JAGQHR010000705">
    <property type="protein sequence ID" value="MCA9729464.1"/>
    <property type="molecule type" value="Genomic_DNA"/>
</dbReference>
<gene>
    <name evidence="5" type="ORF">KC729_17385</name>
</gene>
<evidence type="ECO:0000259" key="3">
    <source>
        <dbReference type="SMART" id="SM00065"/>
    </source>
</evidence>
<dbReference type="Proteomes" id="UP000697710">
    <property type="component" value="Unassembled WGS sequence"/>
</dbReference>
<protein>
    <submittedName>
        <fullName evidence="5">SpoIIE family protein phosphatase</fullName>
    </submittedName>
</protein>
<comment type="caution">
    <text evidence="5">The sequence shown here is derived from an EMBL/GenBank/DDBJ whole genome shotgun (WGS) entry which is preliminary data.</text>
</comment>
<dbReference type="InterPro" id="IPR052016">
    <property type="entry name" value="Bact_Sigma-Reg"/>
</dbReference>
<dbReference type="SMART" id="SM00331">
    <property type="entry name" value="PP2C_SIG"/>
    <property type="match status" value="1"/>
</dbReference>
<sequence>IPLVLAERASNALAGIYWILSLVGSMVLFIHAYRSNPLPTVRQKLRVTFLGVLVSVLPLLFVMVVRAGNPDQAIPGDRLATLAIVFLPASIGFAIARHGVFDVERMASRGLVYAAMTSLFVILYFVAFFSLRLALRGVQGLDDDIGTVLAFLFVIVVLSPVRARLQDRIDRWIYPDRYATRRPLHEISAMLKEARGPESVEEQLLRAMERTFGARRAAVYRPAPEKDRFLLSRSFGLEEPERAHAGALGHHLLDSAFRHGEPLLREDLEAELPYGYLPAADLEALRILDARVLVPISTDSERLSLLVLGPREFGESYSAPDLELIEAVQLPATLALENALFVEERRGHETLQREMEMAQALQKSLLPQVLPRLANLDLAAINRPSHHVGGDYYDCQIVPNGGGRDHLLLAIGDVAGHGVPAALLMASVQATLRAEAHAGRDPHHMLGALNHQLCAIQRPDRFVSLFCAELDPWDRSLRYANGGHLQPILVRAEGQVERLDRSGLLLGIREPIAYEAGEVRLSPGDVLLLFTDGVIERGGPDGTFGEVALQSFVARYRHLSAEDLVGRILEELERVEPAGEMDDTTLLALKLL</sequence>
<organism evidence="5 6">
    <name type="scientific">Eiseniibacteriota bacterium</name>
    <dbReference type="NCBI Taxonomy" id="2212470"/>
    <lineage>
        <taxon>Bacteria</taxon>
        <taxon>Candidatus Eiseniibacteriota</taxon>
    </lineage>
</organism>
<proteinExistence type="predicted"/>
<reference evidence="5" key="2">
    <citation type="journal article" date="2021" name="Microbiome">
        <title>Successional dynamics and alternative stable states in a saline activated sludge microbial community over 9 years.</title>
        <authorList>
            <person name="Wang Y."/>
            <person name="Ye J."/>
            <person name="Ju F."/>
            <person name="Liu L."/>
            <person name="Boyd J.A."/>
            <person name="Deng Y."/>
            <person name="Parks D.H."/>
            <person name="Jiang X."/>
            <person name="Yin X."/>
            <person name="Woodcroft B.J."/>
            <person name="Tyson G.W."/>
            <person name="Hugenholtz P."/>
            <person name="Polz M.F."/>
            <person name="Zhang T."/>
        </authorList>
    </citation>
    <scope>NUCLEOTIDE SEQUENCE</scope>
    <source>
        <strain evidence="5">HKST-UBA01</strain>
    </source>
</reference>
<feature type="transmembrane region" description="Helical" evidence="2">
    <location>
        <begin position="145"/>
        <end position="163"/>
    </location>
</feature>
<evidence type="ECO:0000256" key="1">
    <source>
        <dbReference type="ARBA" id="ARBA00022801"/>
    </source>
</evidence>
<evidence type="ECO:0000256" key="2">
    <source>
        <dbReference type="SAM" id="Phobius"/>
    </source>
</evidence>
<keyword evidence="2" id="KW-1133">Transmembrane helix</keyword>
<evidence type="ECO:0000313" key="5">
    <source>
        <dbReference type="EMBL" id="MCA9729464.1"/>
    </source>
</evidence>
<dbReference type="InterPro" id="IPR029016">
    <property type="entry name" value="GAF-like_dom_sf"/>
</dbReference>
<dbReference type="SMART" id="SM00065">
    <property type="entry name" value="GAF"/>
    <property type="match status" value="1"/>
</dbReference>
<dbReference type="AlphaFoldDB" id="A0A956RS73"/>
<dbReference type="GO" id="GO:0016791">
    <property type="term" value="F:phosphatase activity"/>
    <property type="evidence" value="ECO:0007669"/>
    <property type="project" value="TreeGrafter"/>
</dbReference>
<feature type="non-terminal residue" evidence="5">
    <location>
        <position position="1"/>
    </location>
</feature>
<dbReference type="InterPro" id="IPR001932">
    <property type="entry name" value="PPM-type_phosphatase-like_dom"/>
</dbReference>
<keyword evidence="2" id="KW-0472">Membrane</keyword>
<reference evidence="5" key="1">
    <citation type="submission" date="2020-04" db="EMBL/GenBank/DDBJ databases">
        <authorList>
            <person name="Zhang T."/>
        </authorList>
    </citation>
    <scope>NUCLEOTIDE SEQUENCE</scope>
    <source>
        <strain evidence="5">HKST-UBA01</strain>
    </source>
</reference>
<dbReference type="SUPFAM" id="SSF81606">
    <property type="entry name" value="PP2C-like"/>
    <property type="match status" value="1"/>
</dbReference>
<feature type="transmembrane region" description="Helical" evidence="2">
    <location>
        <begin position="111"/>
        <end position="133"/>
    </location>
</feature>
<name>A0A956RS73_UNCEI</name>
<dbReference type="SUPFAM" id="SSF55781">
    <property type="entry name" value="GAF domain-like"/>
    <property type="match status" value="1"/>
</dbReference>
<keyword evidence="2" id="KW-0812">Transmembrane</keyword>
<feature type="domain" description="GAF" evidence="3">
    <location>
        <begin position="196"/>
        <end position="346"/>
    </location>
</feature>
<dbReference type="InterPro" id="IPR036457">
    <property type="entry name" value="PPM-type-like_dom_sf"/>
</dbReference>
<dbReference type="InterPro" id="IPR003018">
    <property type="entry name" value="GAF"/>
</dbReference>
<dbReference type="Pfam" id="PF07228">
    <property type="entry name" value="SpoIIE"/>
    <property type="match status" value="1"/>
</dbReference>
<feature type="transmembrane region" description="Helical" evidence="2">
    <location>
        <begin position="45"/>
        <end position="67"/>
    </location>
</feature>
<feature type="domain" description="PPM-type phosphatase" evidence="4">
    <location>
        <begin position="373"/>
        <end position="591"/>
    </location>
</feature>
<accession>A0A956RS73</accession>
<keyword evidence="1" id="KW-0378">Hydrolase</keyword>
<dbReference type="Gene3D" id="3.60.40.10">
    <property type="entry name" value="PPM-type phosphatase domain"/>
    <property type="match status" value="1"/>
</dbReference>
<feature type="transmembrane region" description="Helical" evidence="2">
    <location>
        <begin position="12"/>
        <end position="33"/>
    </location>
</feature>
<evidence type="ECO:0000313" key="6">
    <source>
        <dbReference type="Proteomes" id="UP000697710"/>
    </source>
</evidence>
<evidence type="ECO:0000259" key="4">
    <source>
        <dbReference type="SMART" id="SM00331"/>
    </source>
</evidence>
<feature type="transmembrane region" description="Helical" evidence="2">
    <location>
        <begin position="79"/>
        <end position="99"/>
    </location>
</feature>